<dbReference type="PANTHER" id="PTHR31781">
    <property type="entry name" value="UNC80"/>
    <property type="match status" value="1"/>
</dbReference>
<dbReference type="GO" id="GO:0030424">
    <property type="term" value="C:axon"/>
    <property type="evidence" value="ECO:0007669"/>
    <property type="project" value="TreeGrafter"/>
</dbReference>
<protein>
    <recommendedName>
        <fullName evidence="3">Cation channel complex component UNC80 N-terminal domain-containing protein</fullName>
    </recommendedName>
</protein>
<dbReference type="Proteomes" id="UP000235965">
    <property type="component" value="Unassembled WGS sequence"/>
</dbReference>
<feature type="compositionally biased region" description="Basic and acidic residues" evidence="1">
    <location>
        <begin position="319"/>
        <end position="331"/>
    </location>
</feature>
<accession>A0A2J7Q8G6</accession>
<gene>
    <name evidence="4" type="ORF">B7P43_G12038</name>
</gene>
<dbReference type="InParanoid" id="A0A2J7Q8G6"/>
<dbReference type="EMBL" id="NEVH01016955">
    <property type="protein sequence ID" value="PNF24872.1"/>
    <property type="molecule type" value="Genomic_DNA"/>
</dbReference>
<dbReference type="PANTHER" id="PTHR31781:SF1">
    <property type="entry name" value="PROTEIN UNC-80 HOMOLOG"/>
    <property type="match status" value="1"/>
</dbReference>
<dbReference type="GO" id="GO:0005261">
    <property type="term" value="F:monoatomic cation channel activity"/>
    <property type="evidence" value="ECO:0007669"/>
    <property type="project" value="TreeGrafter"/>
</dbReference>
<keyword evidence="2" id="KW-0812">Transmembrane</keyword>
<dbReference type="AlphaFoldDB" id="A0A2J7Q8G6"/>
<organism evidence="4 5">
    <name type="scientific">Cryptotermes secundus</name>
    <dbReference type="NCBI Taxonomy" id="105785"/>
    <lineage>
        <taxon>Eukaryota</taxon>
        <taxon>Metazoa</taxon>
        <taxon>Ecdysozoa</taxon>
        <taxon>Arthropoda</taxon>
        <taxon>Hexapoda</taxon>
        <taxon>Insecta</taxon>
        <taxon>Pterygota</taxon>
        <taxon>Neoptera</taxon>
        <taxon>Polyneoptera</taxon>
        <taxon>Dictyoptera</taxon>
        <taxon>Blattodea</taxon>
        <taxon>Blattoidea</taxon>
        <taxon>Termitoidae</taxon>
        <taxon>Kalotermitidae</taxon>
        <taxon>Cryptotermitinae</taxon>
        <taxon>Cryptotermes</taxon>
    </lineage>
</organism>
<reference evidence="4 5" key="1">
    <citation type="submission" date="2017-12" db="EMBL/GenBank/DDBJ databases">
        <title>Hemimetabolous genomes reveal molecular basis of termite eusociality.</title>
        <authorList>
            <person name="Harrison M.C."/>
            <person name="Jongepier E."/>
            <person name="Robertson H.M."/>
            <person name="Arning N."/>
            <person name="Bitard-Feildel T."/>
            <person name="Chao H."/>
            <person name="Childers C.P."/>
            <person name="Dinh H."/>
            <person name="Doddapaneni H."/>
            <person name="Dugan S."/>
            <person name="Gowin J."/>
            <person name="Greiner C."/>
            <person name="Han Y."/>
            <person name="Hu H."/>
            <person name="Hughes D.S.T."/>
            <person name="Huylmans A.-K."/>
            <person name="Kemena C."/>
            <person name="Kremer L.P.M."/>
            <person name="Lee S.L."/>
            <person name="Lopez-Ezquerra A."/>
            <person name="Mallet L."/>
            <person name="Monroy-Kuhn J.M."/>
            <person name="Moser A."/>
            <person name="Murali S.C."/>
            <person name="Muzny D.M."/>
            <person name="Otani S."/>
            <person name="Piulachs M.-D."/>
            <person name="Poelchau M."/>
            <person name="Qu J."/>
            <person name="Schaub F."/>
            <person name="Wada-Katsumata A."/>
            <person name="Worley K.C."/>
            <person name="Xie Q."/>
            <person name="Ylla G."/>
            <person name="Poulsen M."/>
            <person name="Gibbs R.A."/>
            <person name="Schal C."/>
            <person name="Richards S."/>
            <person name="Belles X."/>
            <person name="Korb J."/>
            <person name="Bornberg-Bauer E."/>
        </authorList>
    </citation>
    <scope>NUCLEOTIDE SEQUENCE [LARGE SCALE GENOMIC DNA]</scope>
    <source>
        <tissue evidence="4">Whole body</tissue>
    </source>
</reference>
<evidence type="ECO:0000259" key="3">
    <source>
        <dbReference type="Pfam" id="PF15778"/>
    </source>
</evidence>
<feature type="region of interest" description="Disordered" evidence="1">
    <location>
        <begin position="300"/>
        <end position="341"/>
    </location>
</feature>
<proteinExistence type="predicted"/>
<sequence length="478" mass="53856">MSFEKVLVQNIQFGLSPSLTEAIRSIPRWRFIQASFPHVMHCAASLLHNRKDTNLQNLGAAETKLLYTLHWIILDAAEECADADNEKGIYHASPFYYLFSIPAISLFVYLFAPICHHLKESDFQNYCLENGLKIWQALWDYQHPDTACFTAHVKPKPRALWGKMLKCPQPQFGDVFLGRKGSTEEGFLGTESPPSQSASVSFSEQAGVIRVECRPGDEENNWLSSPKETIFPETIPEESSSTEEEHVVIFRLPSLPESDTVKESSIYMADTSIFHVAMGRNDTLTKSTLTIEQVTAISGSDTKQLRTKPAPIQKMGSSTDKDSVGSNKQHEGISALKPQANNHGTGTGIMDICAATFLDVAVLRCLFISQWQEEGVYWALQFYYHRLREINEDASTQQQPRKRSNSLPIPKIEVSMYQSPELKKRESKDFMEVPDVKDVSYLTGNSSSSEDCVLYNFSASSEWAFSTTRINCYLKEIL</sequence>
<dbReference type="GO" id="GO:0034703">
    <property type="term" value="C:cation channel complex"/>
    <property type="evidence" value="ECO:0007669"/>
    <property type="project" value="TreeGrafter"/>
</dbReference>
<dbReference type="GO" id="GO:0055080">
    <property type="term" value="P:monoatomic cation homeostasis"/>
    <property type="evidence" value="ECO:0007669"/>
    <property type="project" value="TreeGrafter"/>
</dbReference>
<feature type="non-terminal residue" evidence="4">
    <location>
        <position position="478"/>
    </location>
</feature>
<name>A0A2J7Q8G6_9NEOP</name>
<evidence type="ECO:0000313" key="5">
    <source>
        <dbReference type="Proteomes" id="UP000235965"/>
    </source>
</evidence>
<keyword evidence="2" id="KW-1133">Transmembrane helix</keyword>
<dbReference type="InterPro" id="IPR031542">
    <property type="entry name" value="UNC80_N"/>
</dbReference>
<evidence type="ECO:0000256" key="1">
    <source>
        <dbReference type="SAM" id="MobiDB-lite"/>
    </source>
</evidence>
<keyword evidence="2" id="KW-0472">Membrane</keyword>
<feature type="domain" description="Cation channel complex component UNC80 N-terminal" evidence="3">
    <location>
        <begin position="1"/>
        <end position="156"/>
    </location>
</feature>
<dbReference type="STRING" id="105785.A0A2J7Q8G6"/>
<feature type="transmembrane region" description="Helical" evidence="2">
    <location>
        <begin position="95"/>
        <end position="112"/>
    </location>
</feature>
<dbReference type="Pfam" id="PF15778">
    <property type="entry name" value="UNC80_N"/>
    <property type="match status" value="1"/>
</dbReference>
<dbReference type="OrthoDB" id="5584001at2759"/>
<comment type="caution">
    <text evidence="4">The sequence shown here is derived from an EMBL/GenBank/DDBJ whole genome shotgun (WGS) entry which is preliminary data.</text>
</comment>
<evidence type="ECO:0000256" key="2">
    <source>
        <dbReference type="SAM" id="Phobius"/>
    </source>
</evidence>
<evidence type="ECO:0000313" key="4">
    <source>
        <dbReference type="EMBL" id="PNF24872.1"/>
    </source>
</evidence>
<keyword evidence="5" id="KW-1185">Reference proteome</keyword>